<sequence>MGATAVDGSGTEDMLVHSCGVPRCDGRGSISASRCRCGGCAYCATGVGWCKYGCRCIAGASYS</sequence>
<dbReference type="AlphaFoldDB" id="A0A0D2NJ82"/>
<gene>
    <name evidence="1" type="ORF">HYPSUDRAFT_69500</name>
</gene>
<name>A0A0D2NJ82_HYPSF</name>
<dbReference type="Proteomes" id="UP000054270">
    <property type="component" value="Unassembled WGS sequence"/>
</dbReference>
<accession>A0A0D2NJ82</accession>
<proteinExistence type="predicted"/>
<keyword evidence="2" id="KW-1185">Reference proteome</keyword>
<dbReference type="EMBL" id="KN817582">
    <property type="protein sequence ID" value="KJA18954.1"/>
    <property type="molecule type" value="Genomic_DNA"/>
</dbReference>
<evidence type="ECO:0000313" key="2">
    <source>
        <dbReference type="Proteomes" id="UP000054270"/>
    </source>
</evidence>
<organism evidence="1 2">
    <name type="scientific">Hypholoma sublateritium (strain FD-334 SS-4)</name>
    <dbReference type="NCBI Taxonomy" id="945553"/>
    <lineage>
        <taxon>Eukaryota</taxon>
        <taxon>Fungi</taxon>
        <taxon>Dikarya</taxon>
        <taxon>Basidiomycota</taxon>
        <taxon>Agaricomycotina</taxon>
        <taxon>Agaricomycetes</taxon>
        <taxon>Agaricomycetidae</taxon>
        <taxon>Agaricales</taxon>
        <taxon>Agaricineae</taxon>
        <taxon>Strophariaceae</taxon>
        <taxon>Hypholoma</taxon>
    </lineage>
</organism>
<evidence type="ECO:0000313" key="1">
    <source>
        <dbReference type="EMBL" id="KJA18954.1"/>
    </source>
</evidence>
<protein>
    <submittedName>
        <fullName evidence="1">Uncharacterized protein</fullName>
    </submittedName>
</protein>
<reference evidence="2" key="1">
    <citation type="submission" date="2014-04" db="EMBL/GenBank/DDBJ databases">
        <title>Evolutionary Origins and Diversification of the Mycorrhizal Mutualists.</title>
        <authorList>
            <consortium name="DOE Joint Genome Institute"/>
            <consortium name="Mycorrhizal Genomics Consortium"/>
            <person name="Kohler A."/>
            <person name="Kuo A."/>
            <person name="Nagy L.G."/>
            <person name="Floudas D."/>
            <person name="Copeland A."/>
            <person name="Barry K.W."/>
            <person name="Cichocki N."/>
            <person name="Veneault-Fourrey C."/>
            <person name="LaButti K."/>
            <person name="Lindquist E.A."/>
            <person name="Lipzen A."/>
            <person name="Lundell T."/>
            <person name="Morin E."/>
            <person name="Murat C."/>
            <person name="Riley R."/>
            <person name="Ohm R."/>
            <person name="Sun H."/>
            <person name="Tunlid A."/>
            <person name="Henrissat B."/>
            <person name="Grigoriev I.V."/>
            <person name="Hibbett D.S."/>
            <person name="Martin F."/>
        </authorList>
    </citation>
    <scope>NUCLEOTIDE SEQUENCE [LARGE SCALE GENOMIC DNA]</scope>
    <source>
        <strain evidence="2">FD-334 SS-4</strain>
    </source>
</reference>